<comment type="caution">
    <text evidence="2">Once thought to be involved in copper homeostasis, experiments in E.coli have shown this is not the case.</text>
</comment>
<dbReference type="SUPFAM" id="SSF110395">
    <property type="entry name" value="CutC-like"/>
    <property type="match status" value="1"/>
</dbReference>
<keyword evidence="4" id="KW-1185">Reference proteome</keyword>
<dbReference type="InterPro" id="IPR036822">
    <property type="entry name" value="CutC-like_dom_sf"/>
</dbReference>
<comment type="subcellular location">
    <subcellularLocation>
        <location evidence="2">Cytoplasm</location>
    </subcellularLocation>
</comment>
<dbReference type="HAMAP" id="MF_00795">
    <property type="entry name" value="CutC"/>
    <property type="match status" value="1"/>
</dbReference>
<dbReference type="PANTHER" id="PTHR12598:SF0">
    <property type="entry name" value="COPPER HOMEOSTASIS PROTEIN CUTC HOMOLOG"/>
    <property type="match status" value="1"/>
</dbReference>
<evidence type="ECO:0000313" key="4">
    <source>
        <dbReference type="Proteomes" id="UP000515561"/>
    </source>
</evidence>
<dbReference type="GO" id="GO:0005507">
    <property type="term" value="F:copper ion binding"/>
    <property type="evidence" value="ECO:0007669"/>
    <property type="project" value="TreeGrafter"/>
</dbReference>
<dbReference type="Proteomes" id="UP000515561">
    <property type="component" value="Chromosome"/>
</dbReference>
<name>A0A6S6R7W0_9FIRM</name>
<sequence>MENYILECCVDSVESALAASKGNANRLEVCSGLMIGGLTPSVALFQQIRKYTDLKINVLIRPRFGDFYYTDYEFEVMKQEVKMFLNLGADGISVGCLNTDGTLDKQRMEILVEEAGLMPVTFHRAFDVCQEPERVLEEVIALGIEAVLTSGQKNTALEGRELLKKLEEKAGDKIHIIAAGGVSKPIIKELWHDTKIKSYHMSGKKVRNSSMEYRNKQVNMGFATCNEYQMFRTDLEEVRLAAELLKQL</sequence>
<evidence type="ECO:0000313" key="3">
    <source>
        <dbReference type="EMBL" id="BCJ95051.1"/>
    </source>
</evidence>
<organism evidence="3 4">
    <name type="scientific">Anaerocolumna cellulosilytica</name>
    <dbReference type="NCBI Taxonomy" id="433286"/>
    <lineage>
        <taxon>Bacteria</taxon>
        <taxon>Bacillati</taxon>
        <taxon>Bacillota</taxon>
        <taxon>Clostridia</taxon>
        <taxon>Lachnospirales</taxon>
        <taxon>Lachnospiraceae</taxon>
        <taxon>Anaerocolumna</taxon>
    </lineage>
</organism>
<dbReference type="KEGG" id="acel:acsn021_26200"/>
<accession>A0A6S6R7W0</accession>
<gene>
    <name evidence="2 3" type="primary">cutC</name>
    <name evidence="3" type="ORF">acsn021_26200</name>
</gene>
<evidence type="ECO:0000256" key="1">
    <source>
        <dbReference type="ARBA" id="ARBA00007768"/>
    </source>
</evidence>
<dbReference type="EMBL" id="AP023367">
    <property type="protein sequence ID" value="BCJ95051.1"/>
    <property type="molecule type" value="Genomic_DNA"/>
</dbReference>
<dbReference type="RefSeq" id="WP_184088442.1">
    <property type="nucleotide sequence ID" value="NZ_AP023367.1"/>
</dbReference>
<dbReference type="Gene3D" id="3.20.20.380">
    <property type="entry name" value="Copper homeostasis (CutC) domain"/>
    <property type="match status" value="1"/>
</dbReference>
<protein>
    <recommendedName>
        <fullName evidence="2">PF03932 family protein CutC</fullName>
    </recommendedName>
</protein>
<evidence type="ECO:0000256" key="2">
    <source>
        <dbReference type="HAMAP-Rule" id="MF_00795"/>
    </source>
</evidence>
<dbReference type="InterPro" id="IPR005627">
    <property type="entry name" value="CutC-like"/>
</dbReference>
<proteinExistence type="inferred from homology"/>
<reference evidence="3 4" key="1">
    <citation type="journal article" date="2016" name="Int. J. Syst. Evol. Microbiol.">
        <title>Descriptions of Anaerotaenia torta gen. nov., sp. nov. and Anaerocolumna cellulosilytica gen. nov., sp. nov. isolated from a methanogenic reactor of cattle waste.</title>
        <authorList>
            <person name="Uek A."/>
            <person name="Ohtaki Y."/>
            <person name="Kaku N."/>
            <person name="Ueki K."/>
        </authorList>
    </citation>
    <scope>NUCLEOTIDE SEQUENCE [LARGE SCALE GENOMIC DNA]</scope>
    <source>
        <strain evidence="3 4">SN021</strain>
    </source>
</reference>
<dbReference type="GO" id="GO:0005737">
    <property type="term" value="C:cytoplasm"/>
    <property type="evidence" value="ECO:0007669"/>
    <property type="project" value="UniProtKB-SubCell"/>
</dbReference>
<keyword evidence="2" id="KW-0963">Cytoplasm</keyword>
<dbReference type="Pfam" id="PF03932">
    <property type="entry name" value="CutC"/>
    <property type="match status" value="1"/>
</dbReference>
<dbReference type="AlphaFoldDB" id="A0A6S6R7W0"/>
<comment type="similarity">
    <text evidence="1 2">Belongs to the CutC family.</text>
</comment>
<dbReference type="PANTHER" id="PTHR12598">
    <property type="entry name" value="COPPER HOMEOSTASIS PROTEIN CUTC"/>
    <property type="match status" value="1"/>
</dbReference>
<dbReference type="FunFam" id="3.20.20.380:FF:000001">
    <property type="entry name" value="Copper homeostasis protein CutC"/>
    <property type="match status" value="1"/>
</dbReference>